<keyword evidence="2" id="KW-1133">Transmembrane helix</keyword>
<name>A0ABV7EM64_9GAMM</name>
<feature type="region of interest" description="Disordered" evidence="1">
    <location>
        <begin position="117"/>
        <end position="162"/>
    </location>
</feature>
<evidence type="ECO:0000313" key="4">
    <source>
        <dbReference type="Proteomes" id="UP001595462"/>
    </source>
</evidence>
<evidence type="ECO:0000313" key="3">
    <source>
        <dbReference type="EMBL" id="MFC3102797.1"/>
    </source>
</evidence>
<reference evidence="4" key="1">
    <citation type="journal article" date="2019" name="Int. J. Syst. Evol. Microbiol.">
        <title>The Global Catalogue of Microorganisms (GCM) 10K type strain sequencing project: providing services to taxonomists for standard genome sequencing and annotation.</title>
        <authorList>
            <consortium name="The Broad Institute Genomics Platform"/>
            <consortium name="The Broad Institute Genome Sequencing Center for Infectious Disease"/>
            <person name="Wu L."/>
            <person name="Ma J."/>
        </authorList>
    </citation>
    <scope>NUCLEOTIDE SEQUENCE [LARGE SCALE GENOMIC DNA]</scope>
    <source>
        <strain evidence="4">KCTC 52640</strain>
    </source>
</reference>
<protein>
    <submittedName>
        <fullName evidence="3">Uncharacterized protein</fullName>
    </submittedName>
</protein>
<comment type="caution">
    <text evidence="3">The sequence shown here is derived from an EMBL/GenBank/DDBJ whole genome shotgun (WGS) entry which is preliminary data.</text>
</comment>
<dbReference type="RefSeq" id="WP_380686207.1">
    <property type="nucleotide sequence ID" value="NZ_JBHRSS010000001.1"/>
</dbReference>
<keyword evidence="2" id="KW-0472">Membrane</keyword>
<evidence type="ECO:0000256" key="1">
    <source>
        <dbReference type="SAM" id="MobiDB-lite"/>
    </source>
</evidence>
<dbReference type="EMBL" id="JBHRSS010000001">
    <property type="protein sequence ID" value="MFC3102797.1"/>
    <property type="molecule type" value="Genomic_DNA"/>
</dbReference>
<accession>A0ABV7EM64</accession>
<dbReference type="Proteomes" id="UP001595462">
    <property type="component" value="Unassembled WGS sequence"/>
</dbReference>
<proteinExistence type="predicted"/>
<feature type="transmembrane region" description="Helical" evidence="2">
    <location>
        <begin position="21"/>
        <end position="48"/>
    </location>
</feature>
<gene>
    <name evidence="3" type="ORF">ACFOSU_02695</name>
</gene>
<feature type="compositionally biased region" description="Low complexity" evidence="1">
    <location>
        <begin position="139"/>
        <end position="149"/>
    </location>
</feature>
<sequence>MSDNPTRPDHDHERSDVAPRWPIYIGVGMLLTLPLAVAVVAALLYSVWAPPPQRPGPAIETPAPAVNAPRLQLNPRADLAALRDRWDHQLHSTGWVDRDAGIVHVPIDQAERRLLAHGLPDDTRMPGPSRAGEAMSGTASDRAQAGQGADADRGSGDGGGQP</sequence>
<keyword evidence="2" id="KW-0812">Transmembrane</keyword>
<organism evidence="3 4">
    <name type="scientific">Salinisphaera aquimarina</name>
    <dbReference type="NCBI Taxonomy" id="2094031"/>
    <lineage>
        <taxon>Bacteria</taxon>
        <taxon>Pseudomonadati</taxon>
        <taxon>Pseudomonadota</taxon>
        <taxon>Gammaproteobacteria</taxon>
        <taxon>Salinisphaerales</taxon>
        <taxon>Salinisphaeraceae</taxon>
        <taxon>Salinisphaera</taxon>
    </lineage>
</organism>
<evidence type="ECO:0000256" key="2">
    <source>
        <dbReference type="SAM" id="Phobius"/>
    </source>
</evidence>
<keyword evidence="4" id="KW-1185">Reference proteome</keyword>